<proteinExistence type="predicted"/>
<sequence>MDQNIKDDQVSTREFFLSVFKYFKFLGNNWQILFVALIVGSIYDTFNNTFLDSEDTYSGQTTFHLELEGAGAQNQLGGFASAFGLGGAANQQQGGSLLASSNFEAIILSVNVFQNAFMREVKIGDRTDLFINYFIDSSDIKRNEWAGSLIKPASPFANYRFKKKAISEFTPYENQILSDVYTKIYNFTRVEPDENSSLISIYATTTNEQLTKDWIEVLMASTEDFYREMKTKKTKQILKVQEGRLDSLAYAMKYNDKRIARLTFDNPNVVDPSGIMKQQQISRDNTYLSNQYYTQLANVEGLNRLIIEQTPIFTVLEPVRLPLSVIKKTGFSTRLSGLIAFVAMILIITIRKTYLDIMSENSN</sequence>
<evidence type="ECO:0000313" key="2">
    <source>
        <dbReference type="EMBL" id="MCP9765353.1"/>
    </source>
</evidence>
<dbReference type="RefSeq" id="WP_255039046.1">
    <property type="nucleotide sequence ID" value="NZ_RJUF01000182.1"/>
</dbReference>
<evidence type="ECO:0000313" key="3">
    <source>
        <dbReference type="Proteomes" id="UP001204144"/>
    </source>
</evidence>
<protein>
    <recommendedName>
        <fullName evidence="4">Lipopolysaccharide biosynthesis protein</fullName>
    </recommendedName>
</protein>
<keyword evidence="1" id="KW-0472">Membrane</keyword>
<dbReference type="EMBL" id="RJUF01000182">
    <property type="protein sequence ID" value="MCP9765353.1"/>
    <property type="molecule type" value="Genomic_DNA"/>
</dbReference>
<dbReference type="AlphaFoldDB" id="A0AAE3KUT8"/>
<evidence type="ECO:0000256" key="1">
    <source>
        <dbReference type="SAM" id="Phobius"/>
    </source>
</evidence>
<name>A0AAE3KUT8_9BACT</name>
<keyword evidence="3" id="KW-1185">Reference proteome</keyword>
<reference evidence="2 3" key="1">
    <citation type="submission" date="2018-11" db="EMBL/GenBank/DDBJ databases">
        <title>Novel bacteria species description.</title>
        <authorList>
            <person name="Han J.-H."/>
        </authorList>
    </citation>
    <scope>NUCLEOTIDE SEQUENCE [LARGE SCALE GENOMIC DNA]</scope>
    <source>
        <strain evidence="2 3">KCTC23259</strain>
    </source>
</reference>
<feature type="transmembrane region" description="Helical" evidence="1">
    <location>
        <begin position="331"/>
        <end position="350"/>
    </location>
</feature>
<dbReference type="Proteomes" id="UP001204144">
    <property type="component" value="Unassembled WGS sequence"/>
</dbReference>
<keyword evidence="1" id="KW-1133">Transmembrane helix</keyword>
<gene>
    <name evidence="2" type="ORF">EGI31_20660</name>
</gene>
<evidence type="ECO:0008006" key="4">
    <source>
        <dbReference type="Google" id="ProtNLM"/>
    </source>
</evidence>
<accession>A0AAE3KUT8</accession>
<keyword evidence="1" id="KW-0812">Transmembrane</keyword>
<comment type="caution">
    <text evidence="2">The sequence shown here is derived from an EMBL/GenBank/DDBJ whole genome shotgun (WGS) entry which is preliminary data.</text>
</comment>
<organism evidence="2 3">
    <name type="scientific">Lacihabitans soyangensis</name>
    <dbReference type="NCBI Taxonomy" id="869394"/>
    <lineage>
        <taxon>Bacteria</taxon>
        <taxon>Pseudomonadati</taxon>
        <taxon>Bacteroidota</taxon>
        <taxon>Cytophagia</taxon>
        <taxon>Cytophagales</taxon>
        <taxon>Leadbetterellaceae</taxon>
        <taxon>Lacihabitans</taxon>
    </lineage>
</organism>